<evidence type="ECO:0000313" key="2">
    <source>
        <dbReference type="EMBL" id="KIJ57679.1"/>
    </source>
</evidence>
<evidence type="ECO:0000313" key="3">
    <source>
        <dbReference type="Proteomes" id="UP000053820"/>
    </source>
</evidence>
<evidence type="ECO:0000313" key="1">
    <source>
        <dbReference type="EMBL" id="KIJ57676.1"/>
    </source>
</evidence>
<proteinExistence type="predicted"/>
<organism evidence="2 3">
    <name type="scientific">Hydnomerulius pinastri MD-312</name>
    <dbReference type="NCBI Taxonomy" id="994086"/>
    <lineage>
        <taxon>Eukaryota</taxon>
        <taxon>Fungi</taxon>
        <taxon>Dikarya</taxon>
        <taxon>Basidiomycota</taxon>
        <taxon>Agaricomycotina</taxon>
        <taxon>Agaricomycetes</taxon>
        <taxon>Agaricomycetidae</taxon>
        <taxon>Boletales</taxon>
        <taxon>Boletales incertae sedis</taxon>
        <taxon>Leucogyrophana</taxon>
    </lineage>
</organism>
<gene>
    <name evidence="2" type="ORF">HYDPIDRAFT_120469</name>
    <name evidence="1" type="ORF">HYDPIDRAFT_120477</name>
</gene>
<keyword evidence="3" id="KW-1185">Reference proteome</keyword>
<dbReference type="EMBL" id="KN840183">
    <property type="protein sequence ID" value="KIJ57679.1"/>
    <property type="molecule type" value="Genomic_DNA"/>
</dbReference>
<protein>
    <submittedName>
        <fullName evidence="2">Uncharacterized protein</fullName>
    </submittedName>
</protein>
<dbReference type="HOGENOM" id="CLU_2794263_0_0_1"/>
<dbReference type="AlphaFoldDB" id="A0A0C9UX95"/>
<name>A0A0C9UX95_9AGAM</name>
<dbReference type="Proteomes" id="UP000053820">
    <property type="component" value="Unassembled WGS sequence"/>
</dbReference>
<accession>A0A0C9UX95</accession>
<dbReference type="EMBL" id="KN840185">
    <property type="protein sequence ID" value="KIJ57676.1"/>
    <property type="molecule type" value="Genomic_DNA"/>
</dbReference>
<reference evidence="2 3" key="1">
    <citation type="submission" date="2014-04" db="EMBL/GenBank/DDBJ databases">
        <title>Evolutionary Origins and Diversification of the Mycorrhizal Mutualists.</title>
        <authorList>
            <consortium name="DOE Joint Genome Institute"/>
            <consortium name="Mycorrhizal Genomics Consortium"/>
            <person name="Kohler A."/>
            <person name="Kuo A."/>
            <person name="Nagy L.G."/>
            <person name="Floudas D."/>
            <person name="Copeland A."/>
            <person name="Barry K.W."/>
            <person name="Cichocki N."/>
            <person name="Veneault-Fourrey C."/>
            <person name="LaButti K."/>
            <person name="Lindquist E.A."/>
            <person name="Lipzen A."/>
            <person name="Lundell T."/>
            <person name="Morin E."/>
            <person name="Murat C."/>
            <person name="Riley R."/>
            <person name="Ohm R."/>
            <person name="Sun H."/>
            <person name="Tunlid A."/>
            <person name="Henrissat B."/>
            <person name="Grigoriev I.V."/>
            <person name="Hibbett D.S."/>
            <person name="Martin F."/>
        </authorList>
    </citation>
    <scope>NUCLEOTIDE SEQUENCE [LARGE SCALE GENOMIC DNA]</scope>
    <source>
        <strain evidence="2 3">MD-312</strain>
    </source>
</reference>
<sequence length="68" mass="7434">MRIHPAKLEAWGEAEFVTIITPESISWLHTVHHDALTNLRVAYSIGAGVESGKAANVLACRKTRTIHG</sequence>